<accession>A0AC35UFA2</accession>
<proteinExistence type="predicted"/>
<protein>
    <submittedName>
        <fullName evidence="2">Sulfatase domain-containing protein</fullName>
    </submittedName>
</protein>
<name>A0AC35UFA2_9BILA</name>
<sequence length="96" mass="10940">MSHGHLNDISAMDEVCLTFLKENVAIIFSDHGNRYDALRDTLTGRYETRLPFLAVKLSASSDQKARECPLGPSFGRQINFQHCHCFLQINVENERT</sequence>
<dbReference type="Proteomes" id="UP000095286">
    <property type="component" value="Unplaced"/>
</dbReference>
<reference evidence="2" key="1">
    <citation type="submission" date="2016-11" db="UniProtKB">
        <authorList>
            <consortium name="WormBaseParasite"/>
        </authorList>
    </citation>
    <scope>IDENTIFICATION</scope>
    <source>
        <strain evidence="2">KR3021</strain>
    </source>
</reference>
<evidence type="ECO:0000313" key="1">
    <source>
        <dbReference type="Proteomes" id="UP000095286"/>
    </source>
</evidence>
<evidence type="ECO:0000313" key="2">
    <source>
        <dbReference type="WBParaSite" id="RSKR_0001105566.1"/>
    </source>
</evidence>
<organism evidence="1 2">
    <name type="scientific">Rhabditophanes sp. KR3021</name>
    <dbReference type="NCBI Taxonomy" id="114890"/>
    <lineage>
        <taxon>Eukaryota</taxon>
        <taxon>Metazoa</taxon>
        <taxon>Ecdysozoa</taxon>
        <taxon>Nematoda</taxon>
        <taxon>Chromadorea</taxon>
        <taxon>Rhabditida</taxon>
        <taxon>Tylenchina</taxon>
        <taxon>Panagrolaimomorpha</taxon>
        <taxon>Strongyloidoidea</taxon>
        <taxon>Alloionematidae</taxon>
        <taxon>Rhabditophanes</taxon>
    </lineage>
</organism>
<dbReference type="WBParaSite" id="RSKR_0001105566.1">
    <property type="protein sequence ID" value="RSKR_0001105566.1"/>
    <property type="gene ID" value="RSKR_0001105566"/>
</dbReference>